<comment type="caution">
    <text evidence="3">The sequence shown here is derived from an EMBL/GenBank/DDBJ whole genome shotgun (WGS) entry which is preliminary data.</text>
</comment>
<organism evidence="3 4">
    <name type="scientific">Candidatus Buchananbacteria bacterium RIFCSPLOWO2_01_FULL_40_23b</name>
    <dbReference type="NCBI Taxonomy" id="1797544"/>
    <lineage>
        <taxon>Bacteria</taxon>
        <taxon>Candidatus Buchananiibacteriota</taxon>
    </lineage>
</organism>
<gene>
    <name evidence="3" type="ORF">A2912_04850</name>
</gene>
<name>A0A1G1YSD8_9BACT</name>
<feature type="coiled-coil region" evidence="1">
    <location>
        <begin position="772"/>
        <end position="799"/>
    </location>
</feature>
<dbReference type="Proteomes" id="UP000178122">
    <property type="component" value="Unassembled WGS sequence"/>
</dbReference>
<dbReference type="SUPFAM" id="SSF52540">
    <property type="entry name" value="P-loop containing nucleoside triphosphate hydrolases"/>
    <property type="match status" value="1"/>
</dbReference>
<dbReference type="InterPro" id="IPR027417">
    <property type="entry name" value="P-loop_NTPase"/>
</dbReference>
<dbReference type="EMBL" id="MHIN01000026">
    <property type="protein sequence ID" value="OGY54550.1"/>
    <property type="molecule type" value="Genomic_DNA"/>
</dbReference>
<accession>A0A1G1YSD8</accession>
<evidence type="ECO:0000313" key="3">
    <source>
        <dbReference type="EMBL" id="OGY54550.1"/>
    </source>
</evidence>
<dbReference type="GO" id="GO:0005524">
    <property type="term" value="F:ATP binding"/>
    <property type="evidence" value="ECO:0007669"/>
    <property type="project" value="InterPro"/>
</dbReference>
<feature type="domain" description="Helicase/UvrB N-terminal" evidence="2">
    <location>
        <begin position="117"/>
        <end position="303"/>
    </location>
</feature>
<sequence>MDNPFLQHIQEKVIAWRDDGYKGAERETLNILNHIKRVGFLHKPQVEALETYIYLKEIAGNKSSLTVFRSLFDNEKDMLLGLGVPRDEAFDLLGNKEKIEALMADKFGVSDYPNQVYALTMGAGKTILMAVMATYDFVLSFYHPDDRRFAKNALVFAPDTTIIESLKEIKTFDYTRVVPKEYQNILLNVKYHYLESPETPLSPIGNYNIIVSNSQKIILKTRRTENNGTKRLFGNWNELEKKEIENRRLAALRGLSNLVIFVDEAHHSYGKTLEGTLKKTRQTINYLHGNTPLVGVANFTGTPYVSNKMIADVVYHFGLKQGIEKGILKQVRFFEYSQVKSNKFIKDVVDKFWGEYGEKRIDGRLPKIAFYSASIGDLQKELRPKLERVLAERGIASDKVLEYHTEAEESKEEFLNCDTIDSKKQFILLVGKGTEGWNCRSLVACALYRKPKSAIFVLQSSTRCLRSIGDNSTIGSIFLSEENYRILDKELKQNFDTNIEELSAQETKSFEHTLKIEKKKKLKVAKLLKEILAIQNQDLDKIKIDVSKFKPEEYKSLIGEGGIFLNEGQAGYHRAQATRELKENGNLTFYEIVELINRYTHLPCLDIEEILKKNGLSRKELIKKVNESVALLPFVVGSILANAYQYEEKTETVEEEIELAKMYPFKISVEQGRNILVVSREQMEEAHGKSRIGFHINPYNFDSTDEKDLFKYLRDVLDKDEVIVDVYFIGGATDPTHNDFYFEYYSPDNKRVARYFPDFLVETTKGRFLVVEVKSNREKESYEQNKQEYKGKVENLFSEIFAKEIGFKEFQQANKNFEYRIIFDASLQKRQQELYETIVGIEQ</sequence>
<dbReference type="Pfam" id="PF04851">
    <property type="entry name" value="ResIII"/>
    <property type="match status" value="1"/>
</dbReference>
<dbReference type="GO" id="GO:0003677">
    <property type="term" value="F:DNA binding"/>
    <property type="evidence" value="ECO:0007669"/>
    <property type="project" value="InterPro"/>
</dbReference>
<dbReference type="Gene3D" id="3.40.50.300">
    <property type="entry name" value="P-loop containing nucleotide triphosphate hydrolases"/>
    <property type="match status" value="2"/>
</dbReference>
<proteinExistence type="predicted"/>
<evidence type="ECO:0000256" key="1">
    <source>
        <dbReference type="SAM" id="Coils"/>
    </source>
</evidence>
<dbReference type="GO" id="GO:0016787">
    <property type="term" value="F:hydrolase activity"/>
    <property type="evidence" value="ECO:0007669"/>
    <property type="project" value="InterPro"/>
</dbReference>
<dbReference type="AlphaFoldDB" id="A0A1G1YSD8"/>
<evidence type="ECO:0000313" key="4">
    <source>
        <dbReference type="Proteomes" id="UP000178122"/>
    </source>
</evidence>
<reference evidence="3 4" key="1">
    <citation type="journal article" date="2016" name="Nat. Commun.">
        <title>Thousands of microbial genomes shed light on interconnected biogeochemical processes in an aquifer system.</title>
        <authorList>
            <person name="Anantharaman K."/>
            <person name="Brown C.T."/>
            <person name="Hug L.A."/>
            <person name="Sharon I."/>
            <person name="Castelle C.J."/>
            <person name="Probst A.J."/>
            <person name="Thomas B.C."/>
            <person name="Singh A."/>
            <person name="Wilkins M.J."/>
            <person name="Karaoz U."/>
            <person name="Brodie E.L."/>
            <person name="Williams K.H."/>
            <person name="Hubbard S.S."/>
            <person name="Banfield J.F."/>
        </authorList>
    </citation>
    <scope>NUCLEOTIDE SEQUENCE [LARGE SCALE GENOMIC DNA]</scope>
</reference>
<evidence type="ECO:0000259" key="2">
    <source>
        <dbReference type="Pfam" id="PF04851"/>
    </source>
</evidence>
<protein>
    <recommendedName>
        <fullName evidence="2">Helicase/UvrB N-terminal domain-containing protein</fullName>
    </recommendedName>
</protein>
<keyword evidence="1" id="KW-0175">Coiled coil</keyword>
<dbReference type="InterPro" id="IPR006935">
    <property type="entry name" value="Helicase/UvrB_N"/>
</dbReference>